<feature type="transmembrane region" description="Helical" evidence="1">
    <location>
        <begin position="27"/>
        <end position="47"/>
    </location>
</feature>
<evidence type="ECO:0000313" key="2">
    <source>
        <dbReference type="EMBL" id="MFD1509305.1"/>
    </source>
</evidence>
<protein>
    <recommendedName>
        <fullName evidence="4">Peptidase M23</fullName>
    </recommendedName>
</protein>
<name>A0ABW4EEQ6_9RHOB</name>
<dbReference type="RefSeq" id="WP_379914506.1">
    <property type="nucleotide sequence ID" value="NZ_JBHUDD010000049.1"/>
</dbReference>
<evidence type="ECO:0008006" key="4">
    <source>
        <dbReference type="Google" id="ProtNLM"/>
    </source>
</evidence>
<organism evidence="2 3">
    <name type="scientific">Lacimonas salitolerans</name>
    <dbReference type="NCBI Taxonomy" id="1323750"/>
    <lineage>
        <taxon>Bacteria</taxon>
        <taxon>Pseudomonadati</taxon>
        <taxon>Pseudomonadota</taxon>
        <taxon>Alphaproteobacteria</taxon>
        <taxon>Rhodobacterales</taxon>
        <taxon>Paracoccaceae</taxon>
        <taxon>Lacimonas</taxon>
    </lineage>
</organism>
<evidence type="ECO:0000256" key="1">
    <source>
        <dbReference type="SAM" id="Phobius"/>
    </source>
</evidence>
<keyword evidence="3" id="KW-1185">Reference proteome</keyword>
<keyword evidence="1" id="KW-0472">Membrane</keyword>
<dbReference type="EMBL" id="JBHUDD010000049">
    <property type="protein sequence ID" value="MFD1509305.1"/>
    <property type="molecule type" value="Genomic_DNA"/>
</dbReference>
<accession>A0ABW4EEQ6</accession>
<evidence type="ECO:0000313" key="3">
    <source>
        <dbReference type="Proteomes" id="UP001597186"/>
    </source>
</evidence>
<keyword evidence="1" id="KW-0812">Transmembrane</keyword>
<dbReference type="Proteomes" id="UP001597186">
    <property type="component" value="Unassembled WGS sequence"/>
</dbReference>
<sequence>MKYVFPLLILASPAAAHPGAHVHPHDGAHWLLWVSVLTIAVAGIIAFRGRK</sequence>
<keyword evidence="1" id="KW-1133">Transmembrane helix</keyword>
<comment type="caution">
    <text evidence="2">The sequence shown here is derived from an EMBL/GenBank/DDBJ whole genome shotgun (WGS) entry which is preliminary data.</text>
</comment>
<gene>
    <name evidence="2" type="ORF">ACFTOW_07810</name>
</gene>
<reference evidence="3" key="1">
    <citation type="journal article" date="2019" name="Int. J. Syst. Evol. Microbiol.">
        <title>The Global Catalogue of Microorganisms (GCM) 10K type strain sequencing project: providing services to taxonomists for standard genome sequencing and annotation.</title>
        <authorList>
            <consortium name="The Broad Institute Genomics Platform"/>
            <consortium name="The Broad Institute Genome Sequencing Center for Infectious Disease"/>
            <person name="Wu L."/>
            <person name="Ma J."/>
        </authorList>
    </citation>
    <scope>NUCLEOTIDE SEQUENCE [LARGE SCALE GENOMIC DNA]</scope>
    <source>
        <strain evidence="3">CGMCC 1.12477</strain>
    </source>
</reference>
<proteinExistence type="predicted"/>